<evidence type="ECO:0000313" key="3">
    <source>
        <dbReference type="Proteomes" id="UP001597344"/>
    </source>
</evidence>
<dbReference type="InterPro" id="IPR037401">
    <property type="entry name" value="SnoaL-like"/>
</dbReference>
<dbReference type="EMBL" id="JBHUHY010000003">
    <property type="protein sequence ID" value="MFD2186180.1"/>
    <property type="molecule type" value="Genomic_DNA"/>
</dbReference>
<dbReference type="Gene3D" id="3.10.450.50">
    <property type="match status" value="1"/>
</dbReference>
<name>A0ABW5AVI5_9FLAO</name>
<keyword evidence="3" id="KW-1185">Reference proteome</keyword>
<protein>
    <submittedName>
        <fullName evidence="2">Nuclear transport factor 2 family protein</fullName>
    </submittedName>
</protein>
<evidence type="ECO:0000313" key="2">
    <source>
        <dbReference type="EMBL" id="MFD2186180.1"/>
    </source>
</evidence>
<sequence length="136" mass="15528">MNNQKGLALWHQFVNNRDTSRLDDLIADDAILHSPVVWTPQKGKKIVNIYLTAAASIIANKHFKYVREVTNKEHSILEFSTVIEGVTVEGVDMLTFDEEGKLQDIKVMLRPLKGIQIVHQKMGEFLERMKKQLGTL</sequence>
<comment type="caution">
    <text evidence="2">The sequence shown here is derived from an EMBL/GenBank/DDBJ whole genome shotgun (WGS) entry which is preliminary data.</text>
</comment>
<dbReference type="InterPro" id="IPR032710">
    <property type="entry name" value="NTF2-like_dom_sf"/>
</dbReference>
<accession>A0ABW5AVI5</accession>
<evidence type="ECO:0000259" key="1">
    <source>
        <dbReference type="Pfam" id="PF12680"/>
    </source>
</evidence>
<dbReference type="RefSeq" id="WP_378319160.1">
    <property type="nucleotide sequence ID" value="NZ_JBHUHY010000003.1"/>
</dbReference>
<dbReference type="SUPFAM" id="SSF54427">
    <property type="entry name" value="NTF2-like"/>
    <property type="match status" value="1"/>
</dbReference>
<reference evidence="3" key="1">
    <citation type="journal article" date="2019" name="Int. J. Syst. Evol. Microbiol.">
        <title>The Global Catalogue of Microorganisms (GCM) 10K type strain sequencing project: providing services to taxonomists for standard genome sequencing and annotation.</title>
        <authorList>
            <consortium name="The Broad Institute Genomics Platform"/>
            <consortium name="The Broad Institute Genome Sequencing Center for Infectious Disease"/>
            <person name="Wu L."/>
            <person name="Ma J."/>
        </authorList>
    </citation>
    <scope>NUCLEOTIDE SEQUENCE [LARGE SCALE GENOMIC DNA]</scope>
    <source>
        <strain evidence="3">DT92</strain>
    </source>
</reference>
<proteinExistence type="predicted"/>
<dbReference type="Pfam" id="PF12680">
    <property type="entry name" value="SnoaL_2"/>
    <property type="match status" value="1"/>
</dbReference>
<gene>
    <name evidence="2" type="ORF">ACFSJT_05210</name>
</gene>
<organism evidence="2 3">
    <name type="scientific">Aquimarina celericrescens</name>
    <dbReference type="NCBI Taxonomy" id="1964542"/>
    <lineage>
        <taxon>Bacteria</taxon>
        <taxon>Pseudomonadati</taxon>
        <taxon>Bacteroidota</taxon>
        <taxon>Flavobacteriia</taxon>
        <taxon>Flavobacteriales</taxon>
        <taxon>Flavobacteriaceae</taxon>
        <taxon>Aquimarina</taxon>
    </lineage>
</organism>
<dbReference type="Proteomes" id="UP001597344">
    <property type="component" value="Unassembled WGS sequence"/>
</dbReference>
<feature type="domain" description="SnoaL-like" evidence="1">
    <location>
        <begin position="10"/>
        <end position="102"/>
    </location>
</feature>